<name>W0LGD3_9GAMM</name>
<gene>
    <name evidence="1" type="ORF">Z042_17395</name>
</gene>
<protein>
    <submittedName>
        <fullName evidence="1">Uncharacterized protein</fullName>
    </submittedName>
</protein>
<reference evidence="1 2" key="2">
    <citation type="submission" date="2015-03" db="EMBL/GenBank/DDBJ databases">
        <authorList>
            <person name="Chan K.-G."/>
        </authorList>
    </citation>
    <scope>NUCLEOTIDE SEQUENCE [LARGE SCALE GENOMIC DNA]</scope>
    <source>
        <strain evidence="1 2">RB-25</strain>
    </source>
</reference>
<dbReference type="STRING" id="1441930.Z042_17395"/>
<dbReference type="HOGENOM" id="CLU_2540699_0_0_6"/>
<organism evidence="1 2">
    <name type="scientific">Chania multitudinisentens RB-25</name>
    <dbReference type="NCBI Taxonomy" id="1441930"/>
    <lineage>
        <taxon>Bacteria</taxon>
        <taxon>Pseudomonadati</taxon>
        <taxon>Pseudomonadota</taxon>
        <taxon>Gammaproteobacteria</taxon>
        <taxon>Enterobacterales</taxon>
        <taxon>Yersiniaceae</taxon>
        <taxon>Chania</taxon>
    </lineage>
</organism>
<keyword evidence="2" id="KW-1185">Reference proteome</keyword>
<evidence type="ECO:0000313" key="2">
    <source>
        <dbReference type="Proteomes" id="UP000019030"/>
    </source>
</evidence>
<dbReference type="KEGG" id="sfo:Z042_17395"/>
<evidence type="ECO:0000313" key="1">
    <source>
        <dbReference type="EMBL" id="AHG22893.1"/>
    </source>
</evidence>
<reference evidence="1 2" key="1">
    <citation type="submission" date="2014-01" db="EMBL/GenBank/DDBJ databases">
        <title>Isolation of Serratia multitudinisentens RB-25 from Ex-Landfill site.</title>
        <authorList>
            <person name="Robson E.H.J."/>
        </authorList>
    </citation>
    <scope>NUCLEOTIDE SEQUENCE [LARGE SCALE GENOMIC DNA]</scope>
    <source>
        <strain evidence="1 2">RB-25</strain>
    </source>
</reference>
<proteinExistence type="predicted"/>
<dbReference type="Proteomes" id="UP000019030">
    <property type="component" value="Chromosome"/>
</dbReference>
<dbReference type="EMBL" id="CP007044">
    <property type="protein sequence ID" value="AHG22893.1"/>
    <property type="molecule type" value="Genomic_DNA"/>
</dbReference>
<sequence>MLSLDKPCLAPTSGKYERFCARPTPTAKKSSNQNKQTVVDLPKQFKTTGNSIAWPCQSQGQDTEGFPAVWKVQSKKIRPSWEE</sequence>
<accession>W0LGD3</accession>
<dbReference type="AlphaFoldDB" id="W0LGD3"/>